<gene>
    <name evidence="2" type="ORF">CSAL01_13580</name>
</gene>
<organism evidence="2 3">
    <name type="scientific">Colletotrichum salicis</name>
    <dbReference type="NCBI Taxonomy" id="1209931"/>
    <lineage>
        <taxon>Eukaryota</taxon>
        <taxon>Fungi</taxon>
        <taxon>Dikarya</taxon>
        <taxon>Ascomycota</taxon>
        <taxon>Pezizomycotina</taxon>
        <taxon>Sordariomycetes</taxon>
        <taxon>Hypocreomycetidae</taxon>
        <taxon>Glomerellales</taxon>
        <taxon>Glomerellaceae</taxon>
        <taxon>Colletotrichum</taxon>
        <taxon>Colletotrichum acutatum species complex</taxon>
    </lineage>
</organism>
<name>A0A135V1J6_9PEZI</name>
<comment type="caution">
    <text evidence="2">The sequence shown here is derived from an EMBL/GenBank/DDBJ whole genome shotgun (WGS) entry which is preliminary data.</text>
</comment>
<evidence type="ECO:0000313" key="2">
    <source>
        <dbReference type="EMBL" id="KXH66501.1"/>
    </source>
</evidence>
<protein>
    <submittedName>
        <fullName evidence="2">Uncharacterized protein</fullName>
    </submittedName>
</protein>
<reference evidence="2 3" key="1">
    <citation type="submission" date="2014-02" db="EMBL/GenBank/DDBJ databases">
        <title>The genome sequence of Colletotrichum salicis CBS 607.94.</title>
        <authorList>
            <person name="Baroncelli R."/>
            <person name="Thon M.R."/>
        </authorList>
    </citation>
    <scope>NUCLEOTIDE SEQUENCE [LARGE SCALE GENOMIC DNA]</scope>
    <source>
        <strain evidence="2 3">CBS 607.94</strain>
    </source>
</reference>
<dbReference type="Proteomes" id="UP000070121">
    <property type="component" value="Unassembled WGS sequence"/>
</dbReference>
<dbReference type="AlphaFoldDB" id="A0A135V1J6"/>
<evidence type="ECO:0000313" key="3">
    <source>
        <dbReference type="Proteomes" id="UP000070121"/>
    </source>
</evidence>
<evidence type="ECO:0000256" key="1">
    <source>
        <dbReference type="SAM" id="MobiDB-lite"/>
    </source>
</evidence>
<keyword evidence="3" id="KW-1185">Reference proteome</keyword>
<dbReference type="EMBL" id="JFFI01000670">
    <property type="protein sequence ID" value="KXH66501.1"/>
    <property type="molecule type" value="Genomic_DNA"/>
</dbReference>
<proteinExistence type="predicted"/>
<feature type="compositionally biased region" description="Polar residues" evidence="1">
    <location>
        <begin position="7"/>
        <end position="22"/>
    </location>
</feature>
<sequence>MEAKTPISEQPAGQSTDSAPWTNAQLADGLQQLALAQQQAAAEQKRDREESARILRLLQEQLGRLSGLPGKPIDTPNDSVPSADSELARKDSVLRRKPLPDPAKFSGEKDEYGV</sequence>
<feature type="region of interest" description="Disordered" evidence="1">
    <location>
        <begin position="1"/>
        <end position="22"/>
    </location>
</feature>
<feature type="region of interest" description="Disordered" evidence="1">
    <location>
        <begin position="65"/>
        <end position="114"/>
    </location>
</feature>
<accession>A0A135V1J6</accession>